<protein>
    <submittedName>
        <fullName evidence="2">Uncharacterized protein</fullName>
    </submittedName>
</protein>
<evidence type="ECO:0000256" key="1">
    <source>
        <dbReference type="SAM" id="Coils"/>
    </source>
</evidence>
<name>A0A365NEI4_GIBIN</name>
<comment type="caution">
    <text evidence="2">The sequence shown here is derived from an EMBL/GenBank/DDBJ whole genome shotgun (WGS) entry which is preliminary data.</text>
</comment>
<evidence type="ECO:0000313" key="2">
    <source>
        <dbReference type="EMBL" id="RBA19205.1"/>
    </source>
</evidence>
<sequence length="687" mass="76427">MKRDLVAALTRLLSEALQSCVDNRVQGSSIDERTCGTQNDVAYVFQIVHNISDVARCLEISSYSSIKKGLLLLEDSVCIIDETTFKSADTNILMAVRVVSRECRIPHDGLKMNMEGGVQPGTYVFNEIYGDSYYSKLVDGGIAVAILSITVLNRSNVKGTVDKFESSLDTSNGEESLIKTIIDAYQEGSSNSLALALEGTRTHASLSCTGNGYLKTDSESSDVKAILRSFLDFPSTVVEGAGWAWASTSSYTSNPSFESSLGSSRYATLDYALVRDLSSKLLDDYMSFKYLLKGLQATMNGLESHGLHVVDHIPEDLSLGKLIIARNEIRDEMAKIKEAIDIISRDPWILLRQKAKEVYRGPTHSTDAKVVLPQQAVGTNGLKPDVELNELLEPVTGAEQLFFDFSRLQSPERWKHLISASWDKESINTTQNTATVTQTTNATRREYQHRLSNALSEHNGEAEKLQAKAEEAASMHYEQMKEANEAKAKMKREIEELISVNEKKQTMLAREQREVADLKSQLESLRPQAFPDWHPRNNLDIGFHGRTVMFVNLYTMGQQKPLAIDTGRDNGRGIHGWEFHPANGSQQLKLTKANPNSRTSEWLIDCYGRYLYSNDDKFTIGCSTSAELEKGCCRWLIRKAENGRGYVLENAASSVLHLNSDGVGEAIVCREYSSASFDNQTWSIIAI</sequence>
<accession>A0A365NEI4</accession>
<proteinExistence type="predicted"/>
<gene>
    <name evidence="2" type="ORF">FPRO05_10134</name>
</gene>
<feature type="coiled-coil region" evidence="1">
    <location>
        <begin position="448"/>
        <end position="528"/>
    </location>
</feature>
<dbReference type="Proteomes" id="UP000251714">
    <property type="component" value="Unassembled WGS sequence"/>
</dbReference>
<keyword evidence="1" id="KW-0175">Coiled coil</keyword>
<reference evidence="2 3" key="1">
    <citation type="submission" date="2017-12" db="EMBL/GenBank/DDBJ databases">
        <title>Genome sequence of the mycotoxigenic crop pathogen Fusarium proliferatum, strain ITEM 2341 from Date Palm.</title>
        <authorList>
            <person name="Almiman B.F."/>
            <person name="Shittu T.A."/>
            <person name="Muthumeenakshi S."/>
            <person name="Baroncelli R."/>
            <person name="Sreenivasaprasada S."/>
        </authorList>
    </citation>
    <scope>NUCLEOTIDE SEQUENCE [LARGE SCALE GENOMIC DNA]</scope>
    <source>
        <strain evidence="2 3">ITEM 2341</strain>
    </source>
</reference>
<organism evidence="2 3">
    <name type="scientific">Gibberella intermedia</name>
    <name type="common">Bulb rot disease fungus</name>
    <name type="synonym">Fusarium proliferatum</name>
    <dbReference type="NCBI Taxonomy" id="948311"/>
    <lineage>
        <taxon>Eukaryota</taxon>
        <taxon>Fungi</taxon>
        <taxon>Dikarya</taxon>
        <taxon>Ascomycota</taxon>
        <taxon>Pezizomycotina</taxon>
        <taxon>Sordariomycetes</taxon>
        <taxon>Hypocreomycetidae</taxon>
        <taxon>Hypocreales</taxon>
        <taxon>Nectriaceae</taxon>
        <taxon>Fusarium</taxon>
        <taxon>Fusarium fujikuroi species complex</taxon>
    </lineage>
</organism>
<evidence type="ECO:0000313" key="3">
    <source>
        <dbReference type="Proteomes" id="UP000251714"/>
    </source>
</evidence>
<dbReference type="EMBL" id="PKMI01000012">
    <property type="protein sequence ID" value="RBA19205.1"/>
    <property type="molecule type" value="Genomic_DNA"/>
</dbReference>
<dbReference type="AlphaFoldDB" id="A0A365NEI4"/>